<accession>A0A8X6L635</accession>
<sequence>MRYPKKIQCQKQTGKQYIKKHCLKNFNVLVMSTMTVLEMLATQSQQPRRQMLQLFSRSSNSGPKFNDRVIIDLDNQIHTKKGHGMASLFSRFKAM</sequence>
<reference evidence="1" key="1">
    <citation type="submission" date="2020-07" db="EMBL/GenBank/DDBJ databases">
        <title>Multicomponent nature underlies the extraordinary mechanical properties of spider dragline silk.</title>
        <authorList>
            <person name="Kono N."/>
            <person name="Nakamura H."/>
            <person name="Mori M."/>
            <person name="Yoshida Y."/>
            <person name="Ohtoshi R."/>
            <person name="Malay A.D."/>
            <person name="Moran D.A.P."/>
            <person name="Tomita M."/>
            <person name="Numata K."/>
            <person name="Arakawa K."/>
        </authorList>
    </citation>
    <scope>NUCLEOTIDE SEQUENCE</scope>
</reference>
<evidence type="ECO:0000313" key="2">
    <source>
        <dbReference type="Proteomes" id="UP000887116"/>
    </source>
</evidence>
<dbReference type="AlphaFoldDB" id="A0A8X6L635"/>
<organism evidence="1 2">
    <name type="scientific">Trichonephila clavata</name>
    <name type="common">Joro spider</name>
    <name type="synonym">Nephila clavata</name>
    <dbReference type="NCBI Taxonomy" id="2740835"/>
    <lineage>
        <taxon>Eukaryota</taxon>
        <taxon>Metazoa</taxon>
        <taxon>Ecdysozoa</taxon>
        <taxon>Arthropoda</taxon>
        <taxon>Chelicerata</taxon>
        <taxon>Arachnida</taxon>
        <taxon>Araneae</taxon>
        <taxon>Araneomorphae</taxon>
        <taxon>Entelegynae</taxon>
        <taxon>Araneoidea</taxon>
        <taxon>Nephilidae</taxon>
        <taxon>Trichonephila</taxon>
    </lineage>
</organism>
<comment type="caution">
    <text evidence="1">The sequence shown here is derived from an EMBL/GenBank/DDBJ whole genome shotgun (WGS) entry which is preliminary data.</text>
</comment>
<protein>
    <submittedName>
        <fullName evidence="1">Uncharacterized protein</fullName>
    </submittedName>
</protein>
<evidence type="ECO:0000313" key="1">
    <source>
        <dbReference type="EMBL" id="GFQ96721.1"/>
    </source>
</evidence>
<dbReference type="Proteomes" id="UP000887116">
    <property type="component" value="Unassembled WGS sequence"/>
</dbReference>
<keyword evidence="2" id="KW-1185">Reference proteome</keyword>
<name>A0A8X6L635_TRICU</name>
<gene>
    <name evidence="1" type="ORF">TNCT_446261</name>
</gene>
<dbReference type="EMBL" id="BMAO01004752">
    <property type="protein sequence ID" value="GFQ96721.1"/>
    <property type="molecule type" value="Genomic_DNA"/>
</dbReference>
<proteinExistence type="predicted"/>